<organism evidence="2 3">
    <name type="scientific">Sporothrix curviconia</name>
    <dbReference type="NCBI Taxonomy" id="1260050"/>
    <lineage>
        <taxon>Eukaryota</taxon>
        <taxon>Fungi</taxon>
        <taxon>Dikarya</taxon>
        <taxon>Ascomycota</taxon>
        <taxon>Pezizomycotina</taxon>
        <taxon>Sordariomycetes</taxon>
        <taxon>Sordariomycetidae</taxon>
        <taxon>Ophiostomatales</taxon>
        <taxon>Ophiostomataceae</taxon>
        <taxon>Sporothrix</taxon>
    </lineage>
</organism>
<reference evidence="2 3" key="1">
    <citation type="submission" date="2024-01" db="EMBL/GenBank/DDBJ databases">
        <authorList>
            <person name="Allen C."/>
            <person name="Tagirdzhanova G."/>
        </authorList>
    </citation>
    <scope>NUCLEOTIDE SEQUENCE [LARGE SCALE GENOMIC DNA]</scope>
</reference>
<evidence type="ECO:0000313" key="2">
    <source>
        <dbReference type="EMBL" id="CAK7228669.1"/>
    </source>
</evidence>
<feature type="region of interest" description="Disordered" evidence="1">
    <location>
        <begin position="122"/>
        <end position="234"/>
    </location>
</feature>
<evidence type="ECO:0000313" key="3">
    <source>
        <dbReference type="Proteomes" id="UP001642405"/>
    </source>
</evidence>
<feature type="compositionally biased region" description="Low complexity" evidence="1">
    <location>
        <begin position="184"/>
        <end position="196"/>
    </location>
</feature>
<keyword evidence="3" id="KW-1185">Reference proteome</keyword>
<comment type="caution">
    <text evidence="2">The sequence shown here is derived from an EMBL/GenBank/DDBJ whole genome shotgun (WGS) entry which is preliminary data.</text>
</comment>
<accession>A0ABP0C9G9</accession>
<feature type="compositionally biased region" description="Polar residues" evidence="1">
    <location>
        <begin position="165"/>
        <end position="175"/>
    </location>
</feature>
<evidence type="ECO:0000256" key="1">
    <source>
        <dbReference type="SAM" id="MobiDB-lite"/>
    </source>
</evidence>
<name>A0ABP0C9G9_9PEZI</name>
<feature type="compositionally biased region" description="Basic and acidic residues" evidence="1">
    <location>
        <begin position="206"/>
        <end position="221"/>
    </location>
</feature>
<dbReference type="EMBL" id="CAWUHB010000045">
    <property type="protein sequence ID" value="CAK7228669.1"/>
    <property type="molecule type" value="Genomic_DNA"/>
</dbReference>
<protein>
    <recommendedName>
        <fullName evidence="4">WGR domain-containing protein</fullName>
    </recommendedName>
</protein>
<feature type="compositionally biased region" description="Basic residues" evidence="1">
    <location>
        <begin position="144"/>
        <end position="156"/>
    </location>
</feature>
<gene>
    <name evidence="2" type="ORF">SCUCBS95973_006959</name>
</gene>
<sequence>MGKPDPLGHAEITTFTTDGKNINFFAHYAAESEDGTLEYHQFPIKATSLVNSHGEHKVGRRGLRNAQDHAREQSYALKDQLKEHYKQQRGCAYGLQPIAEGVSSLPALGIEPLHVQENEDDYEVVEHQPAHQPTPPTSSEHKSSKAHSHHSHHSNHPHPTPHSQKAPSSTHDSTASSGQKRKASSSQASSQTSSHASSRHRHKIYWKKDPESGRYCHRHTDGTISWLSDDDEEH</sequence>
<proteinExistence type="predicted"/>
<dbReference type="Proteomes" id="UP001642405">
    <property type="component" value="Unassembled WGS sequence"/>
</dbReference>
<evidence type="ECO:0008006" key="4">
    <source>
        <dbReference type="Google" id="ProtNLM"/>
    </source>
</evidence>